<accession>A0A1G9VRF7</accession>
<dbReference type="EMBL" id="FNID01000004">
    <property type="protein sequence ID" value="SDM74676.1"/>
    <property type="molecule type" value="Genomic_DNA"/>
</dbReference>
<protein>
    <submittedName>
        <fullName evidence="2">Lysophospholipase L1</fullName>
    </submittedName>
</protein>
<keyword evidence="3" id="KW-1185">Reference proteome</keyword>
<dbReference type="Proteomes" id="UP000199182">
    <property type="component" value="Unassembled WGS sequence"/>
</dbReference>
<sequence>MQYDFDKNEIVLFQGDSITDTGRSYFRLNSLGEGYPLAVSQKLGALLPQHNIQCLNRGVSGNRISDLKRRFKRDCTELYPFPTIVSIYIGVNDTWRLFDMGLHSPVERFEEIYRELLNEVLAVRKQTKLILLAPFVLENEPDKAEWHADLDPKRAVVRKLAQEYSARFIDLQEVFDEEMKKTGEGPLYYTVDGVHPTPIGHALIADRWIEAFAAE</sequence>
<dbReference type="GO" id="GO:0004622">
    <property type="term" value="F:phosphatidylcholine lysophospholipase activity"/>
    <property type="evidence" value="ECO:0007669"/>
    <property type="project" value="TreeGrafter"/>
</dbReference>
<reference evidence="2 3" key="1">
    <citation type="submission" date="2016-10" db="EMBL/GenBank/DDBJ databases">
        <authorList>
            <person name="de Groot N.N."/>
        </authorList>
    </citation>
    <scope>NUCLEOTIDE SEQUENCE [LARGE SCALE GENOMIC DNA]</scope>
    <source>
        <strain evidence="2 3">CGMCC 1.5012</strain>
    </source>
</reference>
<dbReference type="InterPro" id="IPR051532">
    <property type="entry name" value="Ester_Hydrolysis_Enzymes"/>
</dbReference>
<feature type="domain" description="SGNH hydrolase-type esterase" evidence="1">
    <location>
        <begin position="15"/>
        <end position="203"/>
    </location>
</feature>
<gene>
    <name evidence="2" type="ORF">SAMN05192585_10478</name>
</gene>
<proteinExistence type="predicted"/>
<dbReference type="PANTHER" id="PTHR30383:SF5">
    <property type="entry name" value="SGNH HYDROLASE-TYPE ESTERASE DOMAIN-CONTAINING PROTEIN"/>
    <property type="match status" value="1"/>
</dbReference>
<evidence type="ECO:0000313" key="2">
    <source>
        <dbReference type="EMBL" id="SDM74676.1"/>
    </source>
</evidence>
<dbReference type="STRING" id="258515.SAMN05192585_10478"/>
<dbReference type="AlphaFoldDB" id="A0A1G9VRF7"/>
<dbReference type="Pfam" id="PF13472">
    <property type="entry name" value="Lipase_GDSL_2"/>
    <property type="match status" value="1"/>
</dbReference>
<evidence type="ECO:0000313" key="3">
    <source>
        <dbReference type="Proteomes" id="UP000199182"/>
    </source>
</evidence>
<dbReference type="SUPFAM" id="SSF52266">
    <property type="entry name" value="SGNH hydrolase"/>
    <property type="match status" value="1"/>
</dbReference>
<name>A0A1G9VRF7_9FIRM</name>
<dbReference type="Gene3D" id="3.40.50.1110">
    <property type="entry name" value="SGNH hydrolase"/>
    <property type="match status" value="1"/>
</dbReference>
<dbReference type="InterPro" id="IPR036514">
    <property type="entry name" value="SGNH_hydro_sf"/>
</dbReference>
<dbReference type="PANTHER" id="PTHR30383">
    <property type="entry name" value="THIOESTERASE 1/PROTEASE 1/LYSOPHOSPHOLIPASE L1"/>
    <property type="match status" value="1"/>
</dbReference>
<organism evidence="2 3">
    <name type="scientific">Acetanaerobacterium elongatum</name>
    <dbReference type="NCBI Taxonomy" id="258515"/>
    <lineage>
        <taxon>Bacteria</taxon>
        <taxon>Bacillati</taxon>
        <taxon>Bacillota</taxon>
        <taxon>Clostridia</taxon>
        <taxon>Eubacteriales</taxon>
        <taxon>Oscillospiraceae</taxon>
        <taxon>Acetanaerobacterium</taxon>
    </lineage>
</organism>
<dbReference type="CDD" id="cd01834">
    <property type="entry name" value="SGNH_hydrolase_like_2"/>
    <property type="match status" value="1"/>
</dbReference>
<evidence type="ECO:0000259" key="1">
    <source>
        <dbReference type="Pfam" id="PF13472"/>
    </source>
</evidence>
<dbReference type="RefSeq" id="WP_092638042.1">
    <property type="nucleotide sequence ID" value="NZ_FNID01000004.1"/>
</dbReference>
<dbReference type="OrthoDB" id="9794725at2"/>
<dbReference type="InterPro" id="IPR013830">
    <property type="entry name" value="SGNH_hydro"/>
</dbReference>